<reference evidence="2" key="1">
    <citation type="journal article" date="2023" name="Mol. Phylogenet. Evol.">
        <title>Genome-scale phylogeny and comparative genomics of the fungal order Sordariales.</title>
        <authorList>
            <person name="Hensen N."/>
            <person name="Bonometti L."/>
            <person name="Westerberg I."/>
            <person name="Brannstrom I.O."/>
            <person name="Guillou S."/>
            <person name="Cros-Aarteil S."/>
            <person name="Calhoun S."/>
            <person name="Haridas S."/>
            <person name="Kuo A."/>
            <person name="Mondo S."/>
            <person name="Pangilinan J."/>
            <person name="Riley R."/>
            <person name="LaButti K."/>
            <person name="Andreopoulos B."/>
            <person name="Lipzen A."/>
            <person name="Chen C."/>
            <person name="Yan M."/>
            <person name="Daum C."/>
            <person name="Ng V."/>
            <person name="Clum A."/>
            <person name="Steindorff A."/>
            <person name="Ohm R.A."/>
            <person name="Martin F."/>
            <person name="Silar P."/>
            <person name="Natvig D.O."/>
            <person name="Lalanne C."/>
            <person name="Gautier V."/>
            <person name="Ament-Velasquez S.L."/>
            <person name="Kruys A."/>
            <person name="Hutchinson M.I."/>
            <person name="Powell A.J."/>
            <person name="Barry K."/>
            <person name="Miller A.N."/>
            <person name="Grigoriev I.V."/>
            <person name="Debuchy R."/>
            <person name="Gladieux P."/>
            <person name="Hiltunen Thoren M."/>
            <person name="Johannesson H."/>
        </authorList>
    </citation>
    <scope>NUCLEOTIDE SEQUENCE</scope>
    <source>
        <strain evidence="2">PSN324</strain>
    </source>
</reference>
<dbReference type="SMART" id="SM00220">
    <property type="entry name" value="S_TKc"/>
    <property type="match status" value="1"/>
</dbReference>
<dbReference type="Gene3D" id="1.10.510.10">
    <property type="entry name" value="Transferase(Phosphotransferase) domain 1"/>
    <property type="match status" value="1"/>
</dbReference>
<dbReference type="PANTHER" id="PTHR33112:SF10">
    <property type="entry name" value="TOL"/>
    <property type="match status" value="1"/>
</dbReference>
<evidence type="ECO:0000313" key="3">
    <source>
        <dbReference type="Proteomes" id="UP001321749"/>
    </source>
</evidence>
<dbReference type="GO" id="GO:0004672">
    <property type="term" value="F:protein kinase activity"/>
    <property type="evidence" value="ECO:0007669"/>
    <property type="project" value="InterPro"/>
</dbReference>
<dbReference type="InterPro" id="IPR010730">
    <property type="entry name" value="HET"/>
</dbReference>
<reference evidence="2" key="2">
    <citation type="submission" date="2023-06" db="EMBL/GenBank/DDBJ databases">
        <authorList>
            <consortium name="Lawrence Berkeley National Laboratory"/>
            <person name="Mondo S.J."/>
            <person name="Hensen N."/>
            <person name="Bonometti L."/>
            <person name="Westerberg I."/>
            <person name="Brannstrom I.O."/>
            <person name="Guillou S."/>
            <person name="Cros-Aarteil S."/>
            <person name="Calhoun S."/>
            <person name="Haridas S."/>
            <person name="Kuo A."/>
            <person name="Pangilinan J."/>
            <person name="Riley R."/>
            <person name="Labutti K."/>
            <person name="Andreopoulos B."/>
            <person name="Lipzen A."/>
            <person name="Chen C."/>
            <person name="Yanf M."/>
            <person name="Daum C."/>
            <person name="Ng V."/>
            <person name="Clum A."/>
            <person name="Steindorff A."/>
            <person name="Ohm R."/>
            <person name="Martin F."/>
            <person name="Silar P."/>
            <person name="Natvig D."/>
            <person name="Lalanne C."/>
            <person name="Gautier V."/>
            <person name="Ament-Velasquez S.L."/>
            <person name="Kruys A."/>
            <person name="Hutchinson M.I."/>
            <person name="Powell A.J."/>
            <person name="Barry K."/>
            <person name="Miller A.N."/>
            <person name="Grigoriev I.V."/>
            <person name="Debuchy R."/>
            <person name="Gladieux P."/>
            <person name="Thoren M.H."/>
            <person name="Johannesson H."/>
        </authorList>
    </citation>
    <scope>NUCLEOTIDE SEQUENCE</scope>
    <source>
        <strain evidence="2">PSN324</strain>
    </source>
</reference>
<dbReference type="Gene3D" id="3.30.200.20">
    <property type="entry name" value="Phosphorylase Kinase, domain 1"/>
    <property type="match status" value="1"/>
</dbReference>
<name>A0AAV9HZY3_9PEZI</name>
<accession>A0AAV9HZY3</accession>
<dbReference type="EMBL" id="MU864933">
    <property type="protein sequence ID" value="KAK4466286.1"/>
    <property type="molecule type" value="Genomic_DNA"/>
</dbReference>
<dbReference type="GO" id="GO:0005524">
    <property type="term" value="F:ATP binding"/>
    <property type="evidence" value="ECO:0007669"/>
    <property type="project" value="InterPro"/>
</dbReference>
<dbReference type="InterPro" id="IPR011009">
    <property type="entry name" value="Kinase-like_dom_sf"/>
</dbReference>
<dbReference type="PROSITE" id="PS50011">
    <property type="entry name" value="PROTEIN_KINASE_DOM"/>
    <property type="match status" value="1"/>
</dbReference>
<dbReference type="InterPro" id="IPR000719">
    <property type="entry name" value="Prot_kinase_dom"/>
</dbReference>
<dbReference type="Pfam" id="PF00069">
    <property type="entry name" value="Pkinase"/>
    <property type="match status" value="1"/>
</dbReference>
<sequence length="1369" mass="154152">MANSECSSASSSDTEDLGLSDRIMQLEVVSEFDKVPDPKFVPEGKLDLVITKKTILEELCDEDGEVTPELEDLARFIDGEAKKLFAIVVRYIGLEPSSLLKAMKLFKDGPNGGFTDKKLPIPPLGEDPKSDASTSHVLTSFNPPGRKRVIWDRARIARFYTDQWKVLVPVFEVATETKYNDDFELGYLPFIKKYENEGGRGAFGQVCKYKIHPNHLRNPNNPKLTWKYVAVKEIQPTNEQERKKMIQGWKQEASVLQQMNALEQPHIVQFITAFRRGEPGREDHYLMFEWADGINLRNLWRTYPRPSSTANLVKETVQQILGLATALREAHYPELRSGRCQTSFRHGDLKPENILWFKDQDNKTMGILKIADWGLAKRHDIVTELRSHKTSTDYGTRRYESPEEETGVGVSVEAHRGSQLTPGNAMTPTLGKRRSRLYDIWAMGCITLEFIVWLLYGADGLNDFNRSIGNDDAFYEIQLSDGKKTAVVHHVVREWMGHMATQPACYPGTAVGDLLYLVKTRLLVVELPERLGTSPDLSTVSGAARRDIPFKAPFLDATFSPLTPAAAPQETQLRSSDWIPTIQITSPDEKVSPGPYTSPLINGQVTANRTIPRSAIITHENGKPNVAEEIEGKARARADEFVMQMEEIMLDQTDSYWLVDQHGLSVPDAFHKHNSHEQHHDDFAISTRHNDHTQHTTVNGLAAPLPSHVDYGSTKLDGDWEYLLDNEFAQSLLSTLRRSKNTLLPHANPPVSLCGACSGFPRGLWNRHKLEFNQTYQIEDLQKAAQAKTCELCALLWQACQRQKLNTDEKITEVTIERTGSFLRFTSLSPPALSIFRNPEFSDGADNEVQIGFAQLPSPTSAAHFEVIKQWLRDCDYHHTCMHKSTYRKGYTKGDSLPTRLIDVGSGGSSGVRLIETSSTEKGRWLALSHQWGPEPHFLTTVNNIASHLQGIPLSSLAATFADAVHVTRALGYRYLWIDSICIIQGPGGDFGHQMKRMEQVYAGADCVLALSRGEGHQAGFLASRKERGVVAFQGVEGRGEFYIAEHVDDFQTDVLNGPLSRRGWVLQEHALARRTVFFTDRQVYWECGEGVRCETGTRMKNTRAALLGDPRFPQVLMKAPGQAEKILRYQNLFKEYSSLTLTKNFDRPTAIDGLQDRILRALNVQGGFGILDEEAKGKQHMGLLRRSLLWCRASDTTELKRIEFPEDRAISFIPSWSWMAYSGAIDYIFPAFNGIDWAKLKSPWSTAEEFEALRLTDVEFEHALVADAREYNPPPDLASHSYLTNGYRKNTELIFDRPDERGGFKPFCVVLGYEREAKDGDRLCYVLLIREVTGVTRKSGGLRVFERVGAGFMSGDAIRGEGEKVVLY</sequence>
<organism evidence="2 3">
    <name type="scientific">Cladorrhinum samala</name>
    <dbReference type="NCBI Taxonomy" id="585594"/>
    <lineage>
        <taxon>Eukaryota</taxon>
        <taxon>Fungi</taxon>
        <taxon>Dikarya</taxon>
        <taxon>Ascomycota</taxon>
        <taxon>Pezizomycotina</taxon>
        <taxon>Sordariomycetes</taxon>
        <taxon>Sordariomycetidae</taxon>
        <taxon>Sordariales</taxon>
        <taxon>Podosporaceae</taxon>
        <taxon>Cladorrhinum</taxon>
    </lineage>
</organism>
<protein>
    <recommendedName>
        <fullName evidence="1">Protein kinase domain-containing protein</fullName>
    </recommendedName>
</protein>
<proteinExistence type="predicted"/>
<gene>
    <name evidence="2" type="ORF">QBC42DRAFT_193403</name>
</gene>
<dbReference type="PANTHER" id="PTHR33112">
    <property type="entry name" value="DOMAIN PROTEIN, PUTATIVE-RELATED"/>
    <property type="match status" value="1"/>
</dbReference>
<evidence type="ECO:0000313" key="2">
    <source>
        <dbReference type="EMBL" id="KAK4466286.1"/>
    </source>
</evidence>
<dbReference type="Proteomes" id="UP001321749">
    <property type="component" value="Unassembled WGS sequence"/>
</dbReference>
<dbReference type="SUPFAM" id="SSF56112">
    <property type="entry name" value="Protein kinase-like (PK-like)"/>
    <property type="match status" value="1"/>
</dbReference>
<evidence type="ECO:0000259" key="1">
    <source>
        <dbReference type="PROSITE" id="PS50011"/>
    </source>
</evidence>
<dbReference type="Pfam" id="PF06985">
    <property type="entry name" value="HET"/>
    <property type="match status" value="1"/>
</dbReference>
<dbReference type="CDD" id="cd00180">
    <property type="entry name" value="PKc"/>
    <property type="match status" value="1"/>
</dbReference>
<comment type="caution">
    <text evidence="2">The sequence shown here is derived from an EMBL/GenBank/DDBJ whole genome shotgun (WGS) entry which is preliminary data.</text>
</comment>
<keyword evidence="3" id="KW-1185">Reference proteome</keyword>
<feature type="domain" description="Protein kinase" evidence="1">
    <location>
        <begin position="192"/>
        <end position="555"/>
    </location>
</feature>